<dbReference type="EMBL" id="JAGTTL010000020">
    <property type="protein sequence ID" value="KAK6307145.1"/>
    <property type="molecule type" value="Genomic_DNA"/>
</dbReference>
<dbReference type="Pfam" id="PF06140">
    <property type="entry name" value="Ifi-6-16"/>
    <property type="match status" value="2"/>
</dbReference>
<dbReference type="PANTHER" id="PTHR16932">
    <property type="entry name" value="INTERFERON ALPHA-INDUCIBLE PROTEIN 27"/>
    <property type="match status" value="1"/>
</dbReference>
<name>A0AAN8QL61_9TELE</name>
<evidence type="ECO:0000256" key="4">
    <source>
        <dbReference type="ARBA" id="ARBA00022989"/>
    </source>
</evidence>
<feature type="transmembrane region" description="Helical" evidence="6">
    <location>
        <begin position="218"/>
        <end position="241"/>
    </location>
</feature>
<comment type="caution">
    <text evidence="7">The sequence shown here is derived from an EMBL/GenBank/DDBJ whole genome shotgun (WGS) entry which is preliminary data.</text>
</comment>
<keyword evidence="5 6" id="KW-0472">Membrane</keyword>
<comment type="similarity">
    <text evidence="2">Belongs to the IFI6/IFI27 family.</text>
</comment>
<dbReference type="GO" id="GO:0097193">
    <property type="term" value="P:intrinsic apoptotic signaling pathway"/>
    <property type="evidence" value="ECO:0007669"/>
    <property type="project" value="TreeGrafter"/>
</dbReference>
<keyword evidence="8" id="KW-1185">Reference proteome</keyword>
<accession>A0AAN8QL61</accession>
<evidence type="ECO:0000256" key="5">
    <source>
        <dbReference type="ARBA" id="ARBA00023136"/>
    </source>
</evidence>
<protein>
    <submittedName>
        <fullName evidence="7">Uncharacterized protein</fullName>
    </submittedName>
</protein>
<feature type="transmembrane region" description="Helical" evidence="6">
    <location>
        <begin position="35"/>
        <end position="59"/>
    </location>
</feature>
<evidence type="ECO:0000256" key="1">
    <source>
        <dbReference type="ARBA" id="ARBA00004141"/>
    </source>
</evidence>
<dbReference type="InterPro" id="IPR009311">
    <property type="entry name" value="IFI6/IFI27-like"/>
</dbReference>
<proteinExistence type="inferred from homology"/>
<dbReference type="Gene3D" id="6.10.110.10">
    <property type="match status" value="2"/>
</dbReference>
<evidence type="ECO:0000313" key="7">
    <source>
        <dbReference type="EMBL" id="KAK6307145.1"/>
    </source>
</evidence>
<dbReference type="Proteomes" id="UP001356427">
    <property type="component" value="Unassembled WGS sequence"/>
</dbReference>
<evidence type="ECO:0000256" key="6">
    <source>
        <dbReference type="SAM" id="Phobius"/>
    </source>
</evidence>
<feature type="transmembrane region" description="Helical" evidence="6">
    <location>
        <begin position="191"/>
        <end position="211"/>
    </location>
</feature>
<dbReference type="GO" id="GO:0001836">
    <property type="term" value="P:release of cytochrome c from mitochondria"/>
    <property type="evidence" value="ECO:0007669"/>
    <property type="project" value="TreeGrafter"/>
</dbReference>
<dbReference type="GO" id="GO:0031966">
    <property type="term" value="C:mitochondrial membrane"/>
    <property type="evidence" value="ECO:0007669"/>
    <property type="project" value="TreeGrafter"/>
</dbReference>
<evidence type="ECO:0000256" key="2">
    <source>
        <dbReference type="ARBA" id="ARBA00007262"/>
    </source>
</evidence>
<evidence type="ECO:0000256" key="3">
    <source>
        <dbReference type="ARBA" id="ARBA00022692"/>
    </source>
</evidence>
<dbReference type="AlphaFoldDB" id="A0AAN8QL61"/>
<gene>
    <name evidence="7" type="ORF">J4Q44_G00222930</name>
</gene>
<feature type="transmembrane region" description="Helical" evidence="6">
    <location>
        <begin position="104"/>
        <end position="126"/>
    </location>
</feature>
<evidence type="ECO:0000313" key="8">
    <source>
        <dbReference type="Proteomes" id="UP001356427"/>
    </source>
</evidence>
<dbReference type="PANTHER" id="PTHR16932:SF18">
    <property type="entry name" value="INTERFERON, ALPHA-INDUCIBLE PROTEIN 27-LIKE 2"/>
    <property type="match status" value="1"/>
</dbReference>
<keyword evidence="4 6" id="KW-1133">Transmembrane helix</keyword>
<dbReference type="InterPro" id="IPR038213">
    <property type="entry name" value="IFI6/IFI27-like_sf"/>
</dbReference>
<feature type="transmembrane region" description="Helical" evidence="6">
    <location>
        <begin position="147"/>
        <end position="171"/>
    </location>
</feature>
<organism evidence="7 8">
    <name type="scientific">Coregonus suidteri</name>
    <dbReference type="NCBI Taxonomy" id="861788"/>
    <lineage>
        <taxon>Eukaryota</taxon>
        <taxon>Metazoa</taxon>
        <taxon>Chordata</taxon>
        <taxon>Craniata</taxon>
        <taxon>Vertebrata</taxon>
        <taxon>Euteleostomi</taxon>
        <taxon>Actinopterygii</taxon>
        <taxon>Neopterygii</taxon>
        <taxon>Teleostei</taxon>
        <taxon>Protacanthopterygii</taxon>
        <taxon>Salmoniformes</taxon>
        <taxon>Salmonidae</taxon>
        <taxon>Coregoninae</taxon>
        <taxon>Coregonus</taxon>
    </lineage>
</organism>
<comment type="subcellular location">
    <subcellularLocation>
        <location evidence="1">Membrane</location>
        <topology evidence="1">Multi-pass membrane protein</topology>
    </subcellularLocation>
</comment>
<sequence length="247" mass="23138">MKAEDITEDIDGVSTHPRVTLIEQRLKRLVESKKMVAVSVIAMAVGTGTAALLMAPVALGVMGFGAGGVAAGSTAAGMMSSAAVANGGGVAAGSLVAALQSAGAAGLTSVATVVVGSVGAAAGGASTHPRVTLIEQRLKRLVESKKMVAVSVIAMAVGTGTAAMLMAPVALGVMGFGAGGVAAGSTAAGMMSSAAVANGGGVAAGSLVAALQSAGAAGLTSVATVFVGSVGAAAGGAVGWVTSKFRG</sequence>
<keyword evidence="3 6" id="KW-0812">Transmembrane</keyword>
<reference evidence="7 8" key="1">
    <citation type="submission" date="2021-04" db="EMBL/GenBank/DDBJ databases">
        <authorList>
            <person name="De Guttry C."/>
            <person name="Zahm M."/>
            <person name="Klopp C."/>
            <person name="Cabau C."/>
            <person name="Louis A."/>
            <person name="Berthelot C."/>
            <person name="Parey E."/>
            <person name="Roest Crollius H."/>
            <person name="Montfort J."/>
            <person name="Robinson-Rechavi M."/>
            <person name="Bucao C."/>
            <person name="Bouchez O."/>
            <person name="Gislard M."/>
            <person name="Lluch J."/>
            <person name="Milhes M."/>
            <person name="Lampietro C."/>
            <person name="Lopez Roques C."/>
            <person name="Donnadieu C."/>
            <person name="Braasch I."/>
            <person name="Desvignes T."/>
            <person name="Postlethwait J."/>
            <person name="Bobe J."/>
            <person name="Wedekind C."/>
            <person name="Guiguen Y."/>
        </authorList>
    </citation>
    <scope>NUCLEOTIDE SEQUENCE [LARGE SCALE GENOMIC DNA]</scope>
    <source>
        <strain evidence="7">Cs_M1</strain>
        <tissue evidence="7">Blood</tissue>
    </source>
</reference>